<keyword evidence="2" id="KW-0238">DNA-binding</keyword>
<dbReference type="PROSITE" id="PS50042">
    <property type="entry name" value="CNMP_BINDING_3"/>
    <property type="match status" value="1"/>
</dbReference>
<dbReference type="PaxDb" id="195103-CPF_0781"/>
<dbReference type="SMART" id="SM00100">
    <property type="entry name" value="cNMP"/>
    <property type="match status" value="1"/>
</dbReference>
<dbReference type="GO" id="GO:0003700">
    <property type="term" value="F:DNA-binding transcription factor activity"/>
    <property type="evidence" value="ECO:0007669"/>
    <property type="project" value="TreeGrafter"/>
</dbReference>
<protein>
    <submittedName>
        <fullName evidence="6">Transcriptional regulator, Crp/Fnr family</fullName>
    </submittedName>
</protein>
<dbReference type="InterPro" id="IPR012318">
    <property type="entry name" value="HTH_CRP"/>
</dbReference>
<evidence type="ECO:0000259" key="4">
    <source>
        <dbReference type="PROSITE" id="PS50042"/>
    </source>
</evidence>
<dbReference type="Gene3D" id="1.10.10.10">
    <property type="entry name" value="Winged helix-like DNA-binding domain superfamily/Winged helix DNA-binding domain"/>
    <property type="match status" value="1"/>
</dbReference>
<dbReference type="PANTHER" id="PTHR24567:SF28">
    <property type="entry name" value="LISTERIOLYSIN REGULATORY PROTEIN"/>
    <property type="match status" value="1"/>
</dbReference>
<dbReference type="InterPro" id="IPR050397">
    <property type="entry name" value="Env_Response_Regulators"/>
</dbReference>
<dbReference type="GO" id="GO:0003677">
    <property type="term" value="F:DNA binding"/>
    <property type="evidence" value="ECO:0007669"/>
    <property type="project" value="UniProtKB-KW"/>
</dbReference>
<dbReference type="CDD" id="cd00092">
    <property type="entry name" value="HTH_CRP"/>
    <property type="match status" value="1"/>
</dbReference>
<dbReference type="Pfam" id="PF00027">
    <property type="entry name" value="cNMP_binding"/>
    <property type="match status" value="1"/>
</dbReference>
<dbReference type="PANTHER" id="PTHR24567">
    <property type="entry name" value="CRP FAMILY TRANSCRIPTIONAL REGULATORY PROTEIN"/>
    <property type="match status" value="1"/>
</dbReference>
<dbReference type="SUPFAM" id="SSF46785">
    <property type="entry name" value="Winged helix' DNA-binding domain"/>
    <property type="match status" value="1"/>
</dbReference>
<dbReference type="RefSeq" id="WP_003461384.1">
    <property type="nucleotide sequence ID" value="NC_008261.1"/>
</dbReference>
<evidence type="ECO:0000313" key="6">
    <source>
        <dbReference type="EMBL" id="ABG82982.1"/>
    </source>
</evidence>
<sequence>MIRLCNCASDKGPCARNIAIFSSLSDEELFKIVHMTEHKEFDENDTLCREGEISDKLFLIREGEVKICKITKEGKEQIVYILSKGDFFGENNLFVNSNISNFSAYAITSGKMCVLNKKSLDKILLENPEISIKIIEEMANRINLAENLAQNLATKDVEVRIASVLVEFMNRYGIEKEEGIYVKLPLNREQMANYCGVTRETVSRKLSKFDKTGIINLHGNKAIIIKDIEALLDLAE</sequence>
<dbReference type="InterPro" id="IPR036388">
    <property type="entry name" value="WH-like_DNA-bd_sf"/>
</dbReference>
<dbReference type="AlphaFoldDB" id="A0A0H2YPX0"/>
<reference evidence="6 7" key="1">
    <citation type="journal article" date="2006" name="Genome Res.">
        <title>Skewed genomic variability in strains of the toxigenic bacterial pathogen, Clostridium perfringens.</title>
        <authorList>
            <person name="Myers G.S."/>
            <person name="Rasko D.A."/>
            <person name="Cheung J.K."/>
            <person name="Ravel J."/>
            <person name="Seshadri R."/>
            <person name="Deboy R.T."/>
            <person name="Ren Q."/>
            <person name="Varga J."/>
            <person name="Awad M.M."/>
            <person name="Brinkac L.M."/>
            <person name="Daugherty S.C."/>
            <person name="Haft D.H."/>
            <person name="Dodson R.J."/>
            <person name="Madupu R."/>
            <person name="Nelson W.C."/>
            <person name="Rosovitz M.J."/>
            <person name="Sullivan S.A."/>
            <person name="Khouri H."/>
            <person name="Dimitrov G.I."/>
            <person name="Watkins K.L."/>
            <person name="Mulligan S."/>
            <person name="Benton J."/>
            <person name="Radune D."/>
            <person name="Fisher D.J."/>
            <person name="Atkins H.S."/>
            <person name="Hiscox T."/>
            <person name="Jost B.H."/>
            <person name="Billington S.J."/>
            <person name="Songer J.G."/>
            <person name="McClane B.A."/>
            <person name="Titball R.W."/>
            <person name="Rood J.I."/>
            <person name="Melville S.B."/>
            <person name="Paulsen I.T."/>
        </authorList>
    </citation>
    <scope>NUCLEOTIDE SEQUENCE [LARGE SCALE GENOMIC DNA]</scope>
    <source>
        <strain evidence="7">ATCC 13124 / DSM 756 / JCM 1290 / NCIMB 6125 / NCTC 8237 / S 107 / Type A</strain>
    </source>
</reference>
<dbReference type="PRINTS" id="PR00034">
    <property type="entry name" value="HTHCRP"/>
</dbReference>
<feature type="domain" description="Cyclic nucleotide-binding" evidence="4">
    <location>
        <begin position="20"/>
        <end position="141"/>
    </location>
</feature>
<dbReference type="eggNOG" id="COG0664">
    <property type="taxonomic scope" value="Bacteria"/>
</dbReference>
<keyword evidence="1" id="KW-0805">Transcription regulation</keyword>
<name>A0A0H2YPX0_CLOP1</name>
<evidence type="ECO:0000256" key="2">
    <source>
        <dbReference type="ARBA" id="ARBA00023125"/>
    </source>
</evidence>
<gene>
    <name evidence="6" type="ordered locus">CPF_0781</name>
</gene>
<dbReference type="PROSITE" id="PS51063">
    <property type="entry name" value="HTH_CRP_2"/>
    <property type="match status" value="1"/>
</dbReference>
<dbReference type="STRING" id="195103.CPF_0781"/>
<dbReference type="InterPro" id="IPR036390">
    <property type="entry name" value="WH_DNA-bd_sf"/>
</dbReference>
<dbReference type="InterPro" id="IPR018490">
    <property type="entry name" value="cNMP-bd_dom_sf"/>
</dbReference>
<evidence type="ECO:0000313" key="7">
    <source>
        <dbReference type="Proteomes" id="UP000001823"/>
    </source>
</evidence>
<dbReference type="HOGENOM" id="CLU_075053_3_2_9"/>
<dbReference type="InterPro" id="IPR014710">
    <property type="entry name" value="RmlC-like_jellyroll"/>
</dbReference>
<dbReference type="Pfam" id="PF13545">
    <property type="entry name" value="HTH_Crp_2"/>
    <property type="match status" value="1"/>
</dbReference>
<dbReference type="CDD" id="cd00038">
    <property type="entry name" value="CAP_ED"/>
    <property type="match status" value="1"/>
</dbReference>
<dbReference type="Gene3D" id="2.60.120.10">
    <property type="entry name" value="Jelly Rolls"/>
    <property type="match status" value="1"/>
</dbReference>
<evidence type="ECO:0000256" key="3">
    <source>
        <dbReference type="ARBA" id="ARBA00023163"/>
    </source>
</evidence>
<evidence type="ECO:0000256" key="1">
    <source>
        <dbReference type="ARBA" id="ARBA00023015"/>
    </source>
</evidence>
<dbReference type="SMART" id="SM00419">
    <property type="entry name" value="HTH_CRP"/>
    <property type="match status" value="1"/>
</dbReference>
<proteinExistence type="predicted"/>
<dbReference type="EMBL" id="CP000246">
    <property type="protein sequence ID" value="ABG82982.1"/>
    <property type="molecule type" value="Genomic_DNA"/>
</dbReference>
<evidence type="ECO:0000259" key="5">
    <source>
        <dbReference type="PROSITE" id="PS51063"/>
    </source>
</evidence>
<organism evidence="6 7">
    <name type="scientific">Clostridium perfringens (strain ATCC 13124 / DSM 756 / JCM 1290 / NCIMB 6125 / NCTC 8237 / Type A)</name>
    <dbReference type="NCBI Taxonomy" id="195103"/>
    <lineage>
        <taxon>Bacteria</taxon>
        <taxon>Bacillati</taxon>
        <taxon>Bacillota</taxon>
        <taxon>Clostridia</taxon>
        <taxon>Eubacteriales</taxon>
        <taxon>Clostridiaceae</taxon>
        <taxon>Clostridium</taxon>
    </lineage>
</organism>
<dbReference type="SUPFAM" id="SSF51206">
    <property type="entry name" value="cAMP-binding domain-like"/>
    <property type="match status" value="1"/>
</dbReference>
<dbReference type="KEGG" id="cpf:CPF_0781"/>
<accession>A0A0H2YPX0</accession>
<keyword evidence="7" id="KW-1185">Reference proteome</keyword>
<dbReference type="InterPro" id="IPR000595">
    <property type="entry name" value="cNMP-bd_dom"/>
</dbReference>
<dbReference type="GO" id="GO:0005829">
    <property type="term" value="C:cytosol"/>
    <property type="evidence" value="ECO:0007669"/>
    <property type="project" value="TreeGrafter"/>
</dbReference>
<keyword evidence="3" id="KW-0804">Transcription</keyword>
<dbReference type="Proteomes" id="UP000001823">
    <property type="component" value="Chromosome"/>
</dbReference>
<feature type="domain" description="HTH crp-type" evidence="5">
    <location>
        <begin position="155"/>
        <end position="229"/>
    </location>
</feature>